<evidence type="ECO:0000313" key="1">
    <source>
        <dbReference type="EMBL" id="GAI51664.1"/>
    </source>
</evidence>
<reference evidence="1" key="1">
    <citation type="journal article" date="2014" name="Front. Microbiol.">
        <title>High frequency of phylogenetically diverse reductive dehalogenase-homologous genes in deep subseafloor sedimentary metagenomes.</title>
        <authorList>
            <person name="Kawai M."/>
            <person name="Futagami T."/>
            <person name="Toyoda A."/>
            <person name="Takaki Y."/>
            <person name="Nishi S."/>
            <person name="Hori S."/>
            <person name="Arai W."/>
            <person name="Tsubouchi T."/>
            <person name="Morono Y."/>
            <person name="Uchiyama I."/>
            <person name="Ito T."/>
            <person name="Fujiyama A."/>
            <person name="Inagaki F."/>
            <person name="Takami H."/>
        </authorList>
    </citation>
    <scope>NUCLEOTIDE SEQUENCE</scope>
    <source>
        <strain evidence="1">Expedition CK06-06</strain>
    </source>
</reference>
<protein>
    <submittedName>
        <fullName evidence="1">Uncharacterized protein</fullName>
    </submittedName>
</protein>
<name>X1R7S6_9ZZZZ</name>
<dbReference type="AlphaFoldDB" id="X1R7S6"/>
<comment type="caution">
    <text evidence="1">The sequence shown here is derived from an EMBL/GenBank/DDBJ whole genome shotgun (WGS) entry which is preliminary data.</text>
</comment>
<gene>
    <name evidence="1" type="ORF">S06H3_61327</name>
</gene>
<accession>X1R7S6</accession>
<dbReference type="EMBL" id="BARV01040194">
    <property type="protein sequence ID" value="GAI51664.1"/>
    <property type="molecule type" value="Genomic_DNA"/>
</dbReference>
<organism evidence="1">
    <name type="scientific">marine sediment metagenome</name>
    <dbReference type="NCBI Taxonomy" id="412755"/>
    <lineage>
        <taxon>unclassified sequences</taxon>
        <taxon>metagenomes</taxon>
        <taxon>ecological metagenomes</taxon>
    </lineage>
</organism>
<sequence>RKINETTKIDQYSNPPIYIALMFKAGIINFLKREHIDTITKTLSLADKRTKSYFKNLIIKPKESTEITIEALKKIINDKKGKV</sequence>
<proteinExistence type="predicted"/>
<feature type="non-terminal residue" evidence="1">
    <location>
        <position position="1"/>
    </location>
</feature>